<evidence type="ECO:0000313" key="2">
    <source>
        <dbReference type="EMBL" id="EHL11565.1"/>
    </source>
</evidence>
<proteinExistence type="predicted"/>
<accession>G9WVG4</accession>
<sequence length="46" mass="5405">MYSAEIGRLQEMEEMDKELSKPMTNAIVTRPMKMEGIDHMNYKKKA</sequence>
<dbReference type="AlphaFoldDB" id="G9WVG4"/>
<dbReference type="PATRIC" id="fig|796944.3.peg.1627"/>
<keyword evidence="3" id="KW-1185">Reference proteome</keyword>
<name>G9WVG4_9FIRM</name>
<dbReference type="Proteomes" id="UP000003527">
    <property type="component" value="Unassembled WGS sequence"/>
</dbReference>
<comment type="caution">
    <text evidence="2">The sequence shown here is derived from an EMBL/GenBank/DDBJ whole genome shotgun (WGS) entry which is preliminary data.</text>
</comment>
<feature type="region of interest" description="Disordered" evidence="1">
    <location>
        <begin position="1"/>
        <end position="23"/>
    </location>
</feature>
<protein>
    <submittedName>
        <fullName evidence="2">Uncharacterized protein</fullName>
    </submittedName>
</protein>
<dbReference type="EMBL" id="AFZD01000017">
    <property type="protein sequence ID" value="EHL11565.1"/>
    <property type="molecule type" value="Genomic_DNA"/>
</dbReference>
<organism evidence="2 3">
    <name type="scientific">Oribacterium asaccharolyticum ACB7</name>
    <dbReference type="NCBI Taxonomy" id="796944"/>
    <lineage>
        <taxon>Bacteria</taxon>
        <taxon>Bacillati</taxon>
        <taxon>Bacillota</taxon>
        <taxon>Clostridia</taxon>
        <taxon>Lachnospirales</taxon>
        <taxon>Lachnospiraceae</taxon>
        <taxon>Oribacterium</taxon>
    </lineage>
</organism>
<dbReference type="HOGENOM" id="CLU_3186550_0_0_9"/>
<dbReference type="RefSeq" id="WP_009536725.1">
    <property type="nucleotide sequence ID" value="NZ_JH414504.1"/>
</dbReference>
<evidence type="ECO:0000313" key="3">
    <source>
        <dbReference type="Proteomes" id="UP000003527"/>
    </source>
</evidence>
<evidence type="ECO:0000256" key="1">
    <source>
        <dbReference type="SAM" id="MobiDB-lite"/>
    </source>
</evidence>
<reference evidence="2 3" key="1">
    <citation type="submission" date="2011-08" db="EMBL/GenBank/DDBJ databases">
        <title>The Genome Sequence of Oribacterium sp. ACB7.</title>
        <authorList>
            <consortium name="The Broad Institute Genome Sequencing Platform"/>
            <person name="Earl A."/>
            <person name="Ward D."/>
            <person name="Feldgarden M."/>
            <person name="Gevers D."/>
            <person name="Sizova M."/>
            <person name="Hazen A."/>
            <person name="Epstein S."/>
            <person name="Young S.K."/>
            <person name="Zeng Q."/>
            <person name="Gargeya S."/>
            <person name="Fitzgerald M."/>
            <person name="Haas B."/>
            <person name="Abouelleil A."/>
            <person name="Alvarado L."/>
            <person name="Arachchi H.M."/>
            <person name="Berlin A."/>
            <person name="Brown A."/>
            <person name="Chapman S.B."/>
            <person name="Chen Z."/>
            <person name="Dunbar C."/>
            <person name="Freedman E."/>
            <person name="Gearin G."/>
            <person name="Gellesch M."/>
            <person name="Goldberg J."/>
            <person name="Griggs A."/>
            <person name="Gujja S."/>
            <person name="Heiman D."/>
            <person name="Howarth C."/>
            <person name="Larson L."/>
            <person name="Lui A."/>
            <person name="MacDonald P.J.P."/>
            <person name="Montmayeur A."/>
            <person name="Murphy C."/>
            <person name="Neiman D."/>
            <person name="Pearson M."/>
            <person name="Priest M."/>
            <person name="Roberts A."/>
            <person name="Saif S."/>
            <person name="Shea T."/>
            <person name="Shenoy N."/>
            <person name="Sisk P."/>
            <person name="Stolte C."/>
            <person name="Sykes S."/>
            <person name="Wortman J."/>
            <person name="Nusbaum C."/>
            <person name="Birren B."/>
        </authorList>
    </citation>
    <scope>NUCLEOTIDE SEQUENCE [LARGE SCALE GENOMIC DNA]</scope>
    <source>
        <strain evidence="2 3">ACB7</strain>
    </source>
</reference>
<gene>
    <name evidence="2" type="ORF">HMPREF9624_00898</name>
</gene>